<dbReference type="EMBL" id="JAAZON010000258">
    <property type="protein sequence ID" value="NMC62703.1"/>
    <property type="molecule type" value="Genomic_DNA"/>
</dbReference>
<feature type="region of interest" description="Disordered" evidence="1">
    <location>
        <begin position="134"/>
        <end position="176"/>
    </location>
</feature>
<organism evidence="2 3">
    <name type="scientific">SAR324 cluster bacterium</name>
    <dbReference type="NCBI Taxonomy" id="2024889"/>
    <lineage>
        <taxon>Bacteria</taxon>
        <taxon>Deltaproteobacteria</taxon>
        <taxon>SAR324 cluster</taxon>
    </lineage>
</organism>
<evidence type="ECO:0000313" key="3">
    <source>
        <dbReference type="Proteomes" id="UP000524246"/>
    </source>
</evidence>
<gene>
    <name evidence="2" type="ORF">GYA55_05980</name>
</gene>
<sequence>MAITAADQGFFTSDGVLRQENLSSSSSQGSTKNADSTSSSSNISASMAEYTTDTTAVAITDAVVIKITQQMNVGSTGFDSGVSAMVQEAVMSALRNKSGGSSMVSPQLNNGSTNIMTSNRLELGGAYQNEILASAQKSQTQTSIPETPSEESSKASPQVEPGSKNDQNKGQIKKYELGGAYQKQLAAEAKKADKS</sequence>
<feature type="compositionally biased region" description="Low complexity" evidence="1">
    <location>
        <begin position="23"/>
        <end position="43"/>
    </location>
</feature>
<comment type="caution">
    <text evidence="2">The sequence shown here is derived from an EMBL/GenBank/DDBJ whole genome shotgun (WGS) entry which is preliminary data.</text>
</comment>
<evidence type="ECO:0000313" key="2">
    <source>
        <dbReference type="EMBL" id="NMC62703.1"/>
    </source>
</evidence>
<evidence type="ECO:0000256" key="1">
    <source>
        <dbReference type="SAM" id="MobiDB-lite"/>
    </source>
</evidence>
<accession>A0A7X9FRT5</accession>
<dbReference type="Proteomes" id="UP000524246">
    <property type="component" value="Unassembled WGS sequence"/>
</dbReference>
<proteinExistence type="predicted"/>
<name>A0A7X9FRT5_9DELT</name>
<reference evidence="2 3" key="1">
    <citation type="journal article" date="2020" name="Biotechnol. Biofuels">
        <title>New insights from the biogas microbiome by comprehensive genome-resolved metagenomics of nearly 1600 species originating from multiple anaerobic digesters.</title>
        <authorList>
            <person name="Campanaro S."/>
            <person name="Treu L."/>
            <person name="Rodriguez-R L.M."/>
            <person name="Kovalovszki A."/>
            <person name="Ziels R.M."/>
            <person name="Maus I."/>
            <person name="Zhu X."/>
            <person name="Kougias P.G."/>
            <person name="Basile A."/>
            <person name="Luo G."/>
            <person name="Schluter A."/>
            <person name="Konstantinidis K.T."/>
            <person name="Angelidaki I."/>
        </authorList>
    </citation>
    <scope>NUCLEOTIDE SEQUENCE [LARGE SCALE GENOMIC DNA]</scope>
    <source>
        <strain evidence="2">AS27yjCOA_65</strain>
    </source>
</reference>
<feature type="region of interest" description="Disordered" evidence="1">
    <location>
        <begin position="21"/>
        <end position="43"/>
    </location>
</feature>
<protein>
    <submittedName>
        <fullName evidence="2">Uncharacterized protein</fullName>
    </submittedName>
</protein>
<dbReference type="AlphaFoldDB" id="A0A7X9FRT5"/>